<dbReference type="OrthoDB" id="3776825at2"/>
<dbReference type="InterPro" id="IPR003347">
    <property type="entry name" value="JmjC_dom"/>
</dbReference>
<dbReference type="eggNOG" id="COG2850">
    <property type="taxonomic scope" value="Bacteria"/>
</dbReference>
<name>A0A086PB80_SPHHM</name>
<evidence type="ECO:0000313" key="2">
    <source>
        <dbReference type="EMBL" id="KFG90648.1"/>
    </source>
</evidence>
<dbReference type="Pfam" id="PF13621">
    <property type="entry name" value="Cupin_8"/>
    <property type="match status" value="1"/>
</dbReference>
<organism evidence="2 3">
    <name type="scientific">Sphingobium herbicidovorans (strain ATCC 700291 / DSM 11019 / CCUG 56400 / KCTC 2939 / LMG 18315 / NBRC 16415 / MH)</name>
    <name type="common">Sphingomonas herbicidovorans</name>
    <dbReference type="NCBI Taxonomy" id="1219045"/>
    <lineage>
        <taxon>Bacteria</taxon>
        <taxon>Pseudomonadati</taxon>
        <taxon>Pseudomonadota</taxon>
        <taxon>Alphaproteobacteria</taxon>
        <taxon>Sphingomonadales</taxon>
        <taxon>Sphingomonadaceae</taxon>
        <taxon>Sphingobium</taxon>
    </lineage>
</organism>
<dbReference type="PANTHER" id="PTHR12461">
    <property type="entry name" value="HYPOXIA-INDUCIBLE FACTOR 1 ALPHA INHIBITOR-RELATED"/>
    <property type="match status" value="1"/>
</dbReference>
<dbReference type="InterPro" id="IPR041667">
    <property type="entry name" value="Cupin_8"/>
</dbReference>
<sequence>MTAHSPIAAQVFPPEARQRFAAIYPDEAARLTHGLTGHPLLAIEALAGLAERMPAASVEYNLGALPLGVRPEDTPSNGLSLGDTIRTIETNGSWAVLKNVERDAAYGALLDAALAEIAPLVEARTGPMLNREAFIFLSSPRSITPFHMDPEHNILLQIMGEKVMTVFPAGDEELVPAVQSEAFHAGGHRNLVWQEAFRARGTAVTLAPGDAIHVPVKAPHFVENGAGVSISLSVTWRSERSVAESELHGLNALLRRRRLPTGRIGARPERQGVRRLAYRIMRKLGV</sequence>
<evidence type="ECO:0000313" key="3">
    <source>
        <dbReference type="Proteomes" id="UP000024284"/>
    </source>
</evidence>
<dbReference type="STRING" id="76947.GCA_002080435_01134"/>
<dbReference type="AlphaFoldDB" id="A0A086PB80"/>
<comment type="caution">
    <text evidence="2">The sequence shown here is derived from an EMBL/GenBank/DDBJ whole genome shotgun (WGS) entry which is preliminary data.</text>
</comment>
<dbReference type="Proteomes" id="UP000024284">
    <property type="component" value="Unassembled WGS sequence"/>
</dbReference>
<reference evidence="2" key="1">
    <citation type="submission" date="2014-08" db="EMBL/GenBank/DDBJ databases">
        <title>Draft genome sequences of Sphingobium herbicidovorans.</title>
        <authorList>
            <person name="Gan H.M."/>
            <person name="Gan H.Y."/>
            <person name="Savka M.A."/>
        </authorList>
    </citation>
    <scope>NUCLEOTIDE SEQUENCE [LARGE SCALE GENOMIC DNA]</scope>
    <source>
        <strain evidence="2">NBRC 16415</strain>
    </source>
</reference>
<evidence type="ECO:0000259" key="1">
    <source>
        <dbReference type="PROSITE" id="PS51184"/>
    </source>
</evidence>
<dbReference type="SUPFAM" id="SSF51197">
    <property type="entry name" value="Clavaminate synthase-like"/>
    <property type="match status" value="1"/>
</dbReference>
<feature type="domain" description="JmjC" evidence="1">
    <location>
        <begin position="92"/>
        <end position="253"/>
    </location>
</feature>
<dbReference type="RefSeq" id="WP_037464977.1">
    <property type="nucleotide sequence ID" value="NZ_BCZD01000002.1"/>
</dbReference>
<accession>A0A086PB80</accession>
<keyword evidence="3" id="KW-1185">Reference proteome</keyword>
<dbReference type="SMART" id="SM00558">
    <property type="entry name" value="JmjC"/>
    <property type="match status" value="1"/>
</dbReference>
<dbReference type="Gene3D" id="2.60.120.650">
    <property type="entry name" value="Cupin"/>
    <property type="match status" value="1"/>
</dbReference>
<dbReference type="PATRIC" id="fig|1219045.3.peg.1893"/>
<dbReference type="EMBL" id="JFZA02000012">
    <property type="protein sequence ID" value="KFG90648.1"/>
    <property type="molecule type" value="Genomic_DNA"/>
</dbReference>
<protein>
    <submittedName>
        <fullName evidence="2">Transcription factor JmjC</fullName>
    </submittedName>
</protein>
<proteinExistence type="predicted"/>
<dbReference type="PANTHER" id="PTHR12461:SF105">
    <property type="entry name" value="HYPOXIA-INDUCIBLE FACTOR 1-ALPHA INHIBITOR"/>
    <property type="match status" value="1"/>
</dbReference>
<dbReference type="PROSITE" id="PS51184">
    <property type="entry name" value="JMJC"/>
    <property type="match status" value="1"/>
</dbReference>
<gene>
    <name evidence="2" type="ORF">BV98_001852</name>
</gene>